<reference evidence="2 3" key="1">
    <citation type="journal article" date="2012" name="Proc. Natl. Acad. Sci. U.S.A.">
        <title>Comparative genomics of Ceriporiopsis subvermispora and Phanerochaete chrysosporium provide insight into selective ligninolysis.</title>
        <authorList>
            <person name="Fernandez-Fueyo E."/>
            <person name="Ruiz-Duenas F.J."/>
            <person name="Ferreira P."/>
            <person name="Floudas D."/>
            <person name="Hibbett D.S."/>
            <person name="Canessa P."/>
            <person name="Larrondo L.F."/>
            <person name="James T.Y."/>
            <person name="Seelenfreund D."/>
            <person name="Lobos S."/>
            <person name="Polanco R."/>
            <person name="Tello M."/>
            <person name="Honda Y."/>
            <person name="Watanabe T."/>
            <person name="Watanabe T."/>
            <person name="Ryu J.S."/>
            <person name="Kubicek C.P."/>
            <person name="Schmoll M."/>
            <person name="Gaskell J."/>
            <person name="Hammel K.E."/>
            <person name="St John F.J."/>
            <person name="Vanden Wymelenberg A."/>
            <person name="Sabat G."/>
            <person name="Splinter BonDurant S."/>
            <person name="Syed K."/>
            <person name="Yadav J.S."/>
            <person name="Doddapaneni H."/>
            <person name="Subramanian V."/>
            <person name="Lavin J.L."/>
            <person name="Oguiza J.A."/>
            <person name="Perez G."/>
            <person name="Pisabarro A.G."/>
            <person name="Ramirez L."/>
            <person name="Santoyo F."/>
            <person name="Master E."/>
            <person name="Coutinho P.M."/>
            <person name="Henrissat B."/>
            <person name="Lombard V."/>
            <person name="Magnuson J.K."/>
            <person name="Kuees U."/>
            <person name="Hori C."/>
            <person name="Igarashi K."/>
            <person name="Samejima M."/>
            <person name="Held B.W."/>
            <person name="Barry K.W."/>
            <person name="LaButti K.M."/>
            <person name="Lapidus A."/>
            <person name="Lindquist E.A."/>
            <person name="Lucas S.M."/>
            <person name="Riley R."/>
            <person name="Salamov A.A."/>
            <person name="Hoffmeister D."/>
            <person name="Schwenk D."/>
            <person name="Hadar Y."/>
            <person name="Yarden O."/>
            <person name="de Vries R.P."/>
            <person name="Wiebenga A."/>
            <person name="Stenlid J."/>
            <person name="Eastwood D."/>
            <person name="Grigoriev I.V."/>
            <person name="Berka R.M."/>
            <person name="Blanchette R.A."/>
            <person name="Kersten P."/>
            <person name="Martinez A.T."/>
            <person name="Vicuna R."/>
            <person name="Cullen D."/>
        </authorList>
    </citation>
    <scope>NUCLEOTIDE SEQUENCE [LARGE SCALE GENOMIC DNA]</scope>
    <source>
        <strain evidence="2 3">B</strain>
    </source>
</reference>
<evidence type="ECO:0000313" key="3">
    <source>
        <dbReference type="Proteomes" id="UP000016930"/>
    </source>
</evidence>
<dbReference type="Pfam" id="PF18803">
    <property type="entry name" value="CxC2"/>
    <property type="match status" value="1"/>
</dbReference>
<dbReference type="EMBL" id="KB445798">
    <property type="protein sequence ID" value="EMD36311.1"/>
    <property type="molecule type" value="Genomic_DNA"/>
</dbReference>
<dbReference type="Proteomes" id="UP000016930">
    <property type="component" value="Unassembled WGS sequence"/>
</dbReference>
<dbReference type="InterPro" id="IPR041457">
    <property type="entry name" value="CxC2_KDZ-assoc"/>
</dbReference>
<gene>
    <name evidence="2" type="ORF">CERSUDRAFT_34378</name>
</gene>
<dbReference type="STRING" id="914234.M2RBY8"/>
<evidence type="ECO:0000313" key="2">
    <source>
        <dbReference type="EMBL" id="EMD36311.1"/>
    </source>
</evidence>
<proteinExistence type="predicted"/>
<accession>M2RBY8</accession>
<dbReference type="HOGENOM" id="CLU_003703_1_2_1"/>
<name>M2RBY8_CERS8</name>
<feature type="domain" description="CxC2-like cysteine cluster KDZ transposase-associated" evidence="1">
    <location>
        <begin position="44"/>
        <end position="151"/>
    </location>
</feature>
<keyword evidence="3" id="KW-1185">Reference proteome</keyword>
<feature type="non-terminal residue" evidence="2">
    <location>
        <position position="151"/>
    </location>
</feature>
<protein>
    <recommendedName>
        <fullName evidence="1">CxC2-like cysteine cluster KDZ transposase-associated domain-containing protein</fullName>
    </recommendedName>
</protein>
<dbReference type="AlphaFoldDB" id="M2RBY8"/>
<sequence length="151" mass="17192">YRCVDCFLPRVLCKKCTVIMHKHLPFHRQEEWEVGRGFWAGKSLGNLGLIIDLGHGGQKCVAALPEPRRMTIVHSHGVDEIGVRFCACLDDELESTPAALQLISHGLWPATWEKPVTAFTVEVLKDFHLLALQAQLPAQDFYRYLQRRTNN</sequence>
<feature type="non-terminal residue" evidence="2">
    <location>
        <position position="1"/>
    </location>
</feature>
<organism evidence="2 3">
    <name type="scientific">Ceriporiopsis subvermispora (strain B)</name>
    <name type="common">White-rot fungus</name>
    <name type="synonym">Gelatoporia subvermispora</name>
    <dbReference type="NCBI Taxonomy" id="914234"/>
    <lineage>
        <taxon>Eukaryota</taxon>
        <taxon>Fungi</taxon>
        <taxon>Dikarya</taxon>
        <taxon>Basidiomycota</taxon>
        <taxon>Agaricomycotina</taxon>
        <taxon>Agaricomycetes</taxon>
        <taxon>Polyporales</taxon>
        <taxon>Gelatoporiaceae</taxon>
        <taxon>Gelatoporia</taxon>
    </lineage>
</organism>
<dbReference type="OrthoDB" id="3257613at2759"/>
<evidence type="ECO:0000259" key="1">
    <source>
        <dbReference type="Pfam" id="PF18803"/>
    </source>
</evidence>